<keyword evidence="3" id="KW-1185">Reference proteome</keyword>
<feature type="region of interest" description="Disordered" evidence="1">
    <location>
        <begin position="1"/>
        <end position="48"/>
    </location>
</feature>
<feature type="compositionally biased region" description="Polar residues" evidence="1">
    <location>
        <begin position="1"/>
        <end position="21"/>
    </location>
</feature>
<evidence type="ECO:0000313" key="2">
    <source>
        <dbReference type="EMBL" id="KAK5941765.1"/>
    </source>
</evidence>
<evidence type="ECO:0000256" key="1">
    <source>
        <dbReference type="SAM" id="MobiDB-lite"/>
    </source>
</evidence>
<dbReference type="Proteomes" id="UP001334248">
    <property type="component" value="Unassembled WGS sequence"/>
</dbReference>
<sequence length="210" mass="24389">MASTSSSSELDQFRQEWQQELNSRRQDEGSPHLDDTNTPSEETLPEPDPIFRILDLPIELQTMIFSSMADEDPWTLIKAASIRLIWRDEITSIIWRKIVRGNEQIWKPVLKELIRGHRNTASTTSEASQISGQQNLKFRSLPSELREQIMDDIAESDDPWDIVNATAVCQEWLDNLFRIIWREVRSGSGLRWGTVVEELVIQRSRSLDRK</sequence>
<comment type="caution">
    <text evidence="2">The sequence shown here is derived from an EMBL/GenBank/DDBJ whole genome shotgun (WGS) entry which is preliminary data.</text>
</comment>
<evidence type="ECO:0000313" key="3">
    <source>
        <dbReference type="Proteomes" id="UP001334248"/>
    </source>
</evidence>
<evidence type="ECO:0008006" key="4">
    <source>
        <dbReference type="Google" id="ProtNLM"/>
    </source>
</evidence>
<dbReference type="RefSeq" id="XP_064729855.1">
    <property type="nucleotide sequence ID" value="XM_064874133.1"/>
</dbReference>
<organism evidence="2 3">
    <name type="scientific">Knufia obscura</name>
    <dbReference type="NCBI Taxonomy" id="1635080"/>
    <lineage>
        <taxon>Eukaryota</taxon>
        <taxon>Fungi</taxon>
        <taxon>Dikarya</taxon>
        <taxon>Ascomycota</taxon>
        <taxon>Pezizomycotina</taxon>
        <taxon>Eurotiomycetes</taxon>
        <taxon>Chaetothyriomycetidae</taxon>
        <taxon>Chaetothyriales</taxon>
        <taxon>Trichomeriaceae</taxon>
        <taxon>Knufia</taxon>
    </lineage>
</organism>
<protein>
    <recommendedName>
        <fullName evidence="4">F-box domain-containing protein</fullName>
    </recommendedName>
</protein>
<accession>A0ABR0RNB4</accession>
<dbReference type="GeneID" id="89999165"/>
<name>A0ABR0RNB4_9EURO</name>
<gene>
    <name evidence="2" type="ORF">PMZ80_005716</name>
</gene>
<reference evidence="2 3" key="1">
    <citation type="journal article" date="2023" name="Res Sq">
        <title>Genomic and morphological characterization of Knufia obscura isolated from the Mars 2020 spacecraft assembly facility.</title>
        <authorList>
            <person name="Chander A.M."/>
            <person name="Teixeira M.M."/>
            <person name="Singh N.K."/>
            <person name="Williams M.P."/>
            <person name="Parker C.W."/>
            <person name="Leo P."/>
            <person name="Stajich J.E."/>
            <person name="Torok T."/>
            <person name="Tighe S."/>
            <person name="Mason C.E."/>
            <person name="Venkateswaran K."/>
        </authorList>
    </citation>
    <scope>NUCLEOTIDE SEQUENCE [LARGE SCALE GENOMIC DNA]</scope>
    <source>
        <strain evidence="2 3">CCFEE 5817</strain>
    </source>
</reference>
<dbReference type="EMBL" id="JAVHJV010000006">
    <property type="protein sequence ID" value="KAK5941765.1"/>
    <property type="molecule type" value="Genomic_DNA"/>
</dbReference>
<proteinExistence type="predicted"/>
<feature type="compositionally biased region" description="Basic and acidic residues" evidence="1">
    <location>
        <begin position="22"/>
        <end position="35"/>
    </location>
</feature>